<name>A0A0J8G5X1_CLOCY</name>
<comment type="caution">
    <text evidence="1">The sequence shown here is derived from an EMBL/GenBank/DDBJ whole genome shotgun (WGS) entry which is preliminary data.</text>
</comment>
<keyword evidence="2" id="KW-1185">Reference proteome</keyword>
<evidence type="ECO:0000313" key="2">
    <source>
        <dbReference type="Proteomes" id="UP000036756"/>
    </source>
</evidence>
<evidence type="ECO:0000313" key="1">
    <source>
        <dbReference type="EMBL" id="KMT23001.1"/>
    </source>
</evidence>
<dbReference type="AlphaFoldDB" id="A0A0J8G5X1"/>
<dbReference type="PATRIC" id="fig|1121307.3.peg.2330"/>
<protein>
    <recommendedName>
        <fullName evidence="3">Head decoration protein</fullName>
    </recommendedName>
</protein>
<sequence>MAYRETSIYNPDNLLIATTCQVISDDVIVAANQTLKRGQVFELDASGNAIAPTGVIDPAKVYGIMAEDIVTGDTTAVGVAYMNGEFSSSKVIFPEGKSEADYKVPLRKLGIFLR</sequence>
<dbReference type="STRING" id="1121307.CLCY_7c00480"/>
<accession>A0A0J8G5X1</accession>
<reference evidence="1 2" key="1">
    <citation type="submission" date="2015-06" db="EMBL/GenBank/DDBJ databases">
        <title>Draft genome sequence of the purine-degrading Clostridium cylindrosporum HC-1 (DSM 605).</title>
        <authorList>
            <person name="Poehlein A."/>
            <person name="Schiel-Bengelsdorf B."/>
            <person name="Bengelsdorf F."/>
            <person name="Daniel R."/>
            <person name="Duerre P."/>
        </authorList>
    </citation>
    <scope>NUCLEOTIDE SEQUENCE [LARGE SCALE GENOMIC DNA]</scope>
    <source>
        <strain evidence="1 2">DSM 605</strain>
    </source>
</reference>
<organism evidence="1 2">
    <name type="scientific">Clostridium cylindrosporum DSM 605</name>
    <dbReference type="NCBI Taxonomy" id="1121307"/>
    <lineage>
        <taxon>Bacteria</taxon>
        <taxon>Bacillati</taxon>
        <taxon>Bacillota</taxon>
        <taxon>Clostridia</taxon>
        <taxon>Eubacteriales</taxon>
        <taxon>Clostridiaceae</taxon>
        <taxon>Clostridium</taxon>
    </lineage>
</organism>
<gene>
    <name evidence="1" type="ORF">CLCY_7c00480</name>
</gene>
<dbReference type="OrthoDB" id="1856099at2"/>
<dbReference type="EMBL" id="LFVU01000003">
    <property type="protein sequence ID" value="KMT23001.1"/>
    <property type="molecule type" value="Genomic_DNA"/>
</dbReference>
<proteinExistence type="predicted"/>
<dbReference type="Proteomes" id="UP000036756">
    <property type="component" value="Unassembled WGS sequence"/>
</dbReference>
<evidence type="ECO:0008006" key="3">
    <source>
        <dbReference type="Google" id="ProtNLM"/>
    </source>
</evidence>
<dbReference type="RefSeq" id="WP_048569387.1">
    <property type="nucleotide sequence ID" value="NZ_LFVU01000003.1"/>
</dbReference>